<feature type="domain" description="OmpA-like" evidence="6">
    <location>
        <begin position="146"/>
        <end position="264"/>
    </location>
</feature>
<keyword evidence="2 4" id="KW-0472">Membrane</keyword>
<evidence type="ECO:0000313" key="7">
    <source>
        <dbReference type="EMBL" id="GAA4376040.1"/>
    </source>
</evidence>
<protein>
    <recommendedName>
        <fullName evidence="6">OmpA-like domain-containing protein</fullName>
    </recommendedName>
</protein>
<accession>A0ABP8IW67</accession>
<dbReference type="InterPro" id="IPR006665">
    <property type="entry name" value="OmpA-like"/>
</dbReference>
<feature type="region of interest" description="Disordered" evidence="5">
    <location>
        <begin position="53"/>
        <end position="75"/>
    </location>
</feature>
<dbReference type="CDD" id="cd07185">
    <property type="entry name" value="OmpA_C-like"/>
    <property type="match status" value="1"/>
</dbReference>
<dbReference type="InterPro" id="IPR039567">
    <property type="entry name" value="Gly-zipper"/>
</dbReference>
<comment type="subcellular location">
    <subcellularLocation>
        <location evidence="1">Cell outer membrane</location>
    </subcellularLocation>
</comment>
<evidence type="ECO:0000256" key="2">
    <source>
        <dbReference type="ARBA" id="ARBA00023136"/>
    </source>
</evidence>
<evidence type="ECO:0000256" key="5">
    <source>
        <dbReference type="SAM" id="MobiDB-lite"/>
    </source>
</evidence>
<evidence type="ECO:0000256" key="1">
    <source>
        <dbReference type="ARBA" id="ARBA00004442"/>
    </source>
</evidence>
<dbReference type="EMBL" id="BAABHA010000002">
    <property type="protein sequence ID" value="GAA4376040.1"/>
    <property type="molecule type" value="Genomic_DNA"/>
</dbReference>
<evidence type="ECO:0000256" key="4">
    <source>
        <dbReference type="PROSITE-ProRule" id="PRU00473"/>
    </source>
</evidence>
<comment type="caution">
    <text evidence="7">The sequence shown here is derived from an EMBL/GenBank/DDBJ whole genome shotgun (WGS) entry which is preliminary data.</text>
</comment>
<evidence type="ECO:0000256" key="3">
    <source>
        <dbReference type="ARBA" id="ARBA00023237"/>
    </source>
</evidence>
<evidence type="ECO:0000313" key="8">
    <source>
        <dbReference type="Proteomes" id="UP001500454"/>
    </source>
</evidence>
<dbReference type="PROSITE" id="PS51123">
    <property type="entry name" value="OMPA_2"/>
    <property type="match status" value="1"/>
</dbReference>
<dbReference type="PRINTS" id="PR01023">
    <property type="entry name" value="NAFLGMOTY"/>
</dbReference>
<keyword evidence="3" id="KW-0998">Cell outer membrane</keyword>
<dbReference type="SUPFAM" id="SSF103088">
    <property type="entry name" value="OmpA-like"/>
    <property type="match status" value="1"/>
</dbReference>
<dbReference type="InterPro" id="IPR050330">
    <property type="entry name" value="Bact_OuterMem_StrucFunc"/>
</dbReference>
<dbReference type="Pfam" id="PF13488">
    <property type="entry name" value="Gly-zipper_Omp"/>
    <property type="match status" value="1"/>
</dbReference>
<organism evidence="7 8">
    <name type="scientific">Hymenobacter koreensis</name>
    <dbReference type="NCBI Taxonomy" id="1084523"/>
    <lineage>
        <taxon>Bacteria</taxon>
        <taxon>Pseudomonadati</taxon>
        <taxon>Bacteroidota</taxon>
        <taxon>Cytophagia</taxon>
        <taxon>Cytophagales</taxon>
        <taxon>Hymenobacteraceae</taxon>
        <taxon>Hymenobacter</taxon>
    </lineage>
</organism>
<evidence type="ECO:0000259" key="6">
    <source>
        <dbReference type="PROSITE" id="PS51123"/>
    </source>
</evidence>
<dbReference type="PANTHER" id="PTHR30329:SF21">
    <property type="entry name" value="LIPOPROTEIN YIAD-RELATED"/>
    <property type="match status" value="1"/>
</dbReference>
<reference evidence="8" key="1">
    <citation type="journal article" date="2019" name="Int. J. Syst. Evol. Microbiol.">
        <title>The Global Catalogue of Microorganisms (GCM) 10K type strain sequencing project: providing services to taxonomists for standard genome sequencing and annotation.</title>
        <authorList>
            <consortium name="The Broad Institute Genomics Platform"/>
            <consortium name="The Broad Institute Genome Sequencing Center for Infectious Disease"/>
            <person name="Wu L."/>
            <person name="Ma J."/>
        </authorList>
    </citation>
    <scope>NUCLEOTIDE SEQUENCE [LARGE SCALE GENOMIC DNA]</scope>
    <source>
        <strain evidence="8">JCM 17924</strain>
    </source>
</reference>
<dbReference type="Pfam" id="PF00691">
    <property type="entry name" value="OmpA"/>
    <property type="match status" value="1"/>
</dbReference>
<keyword evidence="8" id="KW-1185">Reference proteome</keyword>
<proteinExistence type="predicted"/>
<gene>
    <name evidence="7" type="ORF">GCM10023186_09460</name>
</gene>
<sequence>MLNILLLESVSNGKRQTAYLLSTPFTHNTMKSFKSLLALLLMFTMMFSACKSSQTASSGSLPSSNGTGERKDGMSKTAKGGLIGAGAGAAAGAVLGRVIGGKNGTAIGAITGAAVGGATGAVIGRKMDKQAEELQRDMKNARVERVGEGIKITFDAGILFDVNKSDLRTASQTEIQKMAEVLKKYPDTNILVEGHTDNSGSDAINQPLSERRAQSVANYTVQQGVEQARITTKGYGSSQPVADNTTMEGKQANRRVEVAIFANEKMKKAAENGTL</sequence>
<dbReference type="Proteomes" id="UP001500454">
    <property type="component" value="Unassembled WGS sequence"/>
</dbReference>
<name>A0ABP8IW67_9BACT</name>
<dbReference type="Gene3D" id="3.30.1330.60">
    <property type="entry name" value="OmpA-like domain"/>
    <property type="match status" value="1"/>
</dbReference>
<feature type="compositionally biased region" description="Polar residues" evidence="5">
    <location>
        <begin position="53"/>
        <end position="67"/>
    </location>
</feature>
<dbReference type="InterPro" id="IPR006664">
    <property type="entry name" value="OMP_bac"/>
</dbReference>
<dbReference type="PRINTS" id="PR01021">
    <property type="entry name" value="OMPADOMAIN"/>
</dbReference>
<dbReference type="PANTHER" id="PTHR30329">
    <property type="entry name" value="STATOR ELEMENT OF FLAGELLAR MOTOR COMPLEX"/>
    <property type="match status" value="1"/>
</dbReference>
<dbReference type="InterPro" id="IPR036737">
    <property type="entry name" value="OmpA-like_sf"/>
</dbReference>